<feature type="chain" id="PRO_5046981615" evidence="6">
    <location>
        <begin position="21"/>
        <end position="465"/>
    </location>
</feature>
<evidence type="ECO:0000256" key="6">
    <source>
        <dbReference type="SAM" id="SignalP"/>
    </source>
</evidence>
<keyword evidence="5" id="KW-0998">Cell outer membrane</keyword>
<keyword evidence="10" id="KW-1185">Reference proteome</keyword>
<dbReference type="PROSITE" id="PS51257">
    <property type="entry name" value="PROKAR_LIPOPROTEIN"/>
    <property type="match status" value="1"/>
</dbReference>
<evidence type="ECO:0000259" key="7">
    <source>
        <dbReference type="Pfam" id="PF07980"/>
    </source>
</evidence>
<dbReference type="InterPro" id="IPR012944">
    <property type="entry name" value="SusD_RagB_dom"/>
</dbReference>
<name>A0ABT8L7E4_9BACT</name>
<dbReference type="SUPFAM" id="SSF48452">
    <property type="entry name" value="TPR-like"/>
    <property type="match status" value="1"/>
</dbReference>
<evidence type="ECO:0000313" key="10">
    <source>
        <dbReference type="Proteomes" id="UP001172083"/>
    </source>
</evidence>
<organism evidence="9 10">
    <name type="scientific">Agaribacillus aureus</name>
    <dbReference type="NCBI Taxonomy" id="3051825"/>
    <lineage>
        <taxon>Bacteria</taxon>
        <taxon>Pseudomonadati</taxon>
        <taxon>Bacteroidota</taxon>
        <taxon>Cytophagia</taxon>
        <taxon>Cytophagales</taxon>
        <taxon>Splendidivirgaceae</taxon>
        <taxon>Agaribacillus</taxon>
    </lineage>
</organism>
<dbReference type="Gene3D" id="1.25.40.390">
    <property type="match status" value="1"/>
</dbReference>
<dbReference type="Pfam" id="PF14322">
    <property type="entry name" value="SusD-like_3"/>
    <property type="match status" value="1"/>
</dbReference>
<evidence type="ECO:0000256" key="4">
    <source>
        <dbReference type="ARBA" id="ARBA00023136"/>
    </source>
</evidence>
<sequence length="465" mass="52425">MKNLLVQISLVACVIFFAMSCDDLFEVNDLTKGEEESFFKDRETAEMSVSGAYVLARRAVMTGSSWALYSDVRSGLLKINGPELEDFYNQRLNSNQAMFKNLQDWERFYKAITQCNVVMEQVPKIEEFIKEEEKSRFVAEVKFIRAFLYFNMVRIWGDVPLVTNTSEIDPLPRQDQTEVLGFAIKDLTEALEVLPAVYTTPTGLEDKFTTRSRASKGACLALMAHIHAWAGNYTLSLEAVNSLVALDLYELTPVELLQNAFEGITNENIFGLLPADDFNDDFEFSTEDNLFDQDIAFNGKVLPRVEGLSYADVNALYSGSDGRKAKYFEVNDVEETVRFRKITGNSMINSGFFRYADILLLGAEATVTADPATAIAFLNQVRTRAGLAEYDVTVDGALEDAILTERRRELYAEGHDFFDLVRFGRVSEKVANISPADVRDGIILWPVSSESFLNNSMIVQNPFWN</sequence>
<reference evidence="9" key="1">
    <citation type="submission" date="2023-06" db="EMBL/GenBank/DDBJ databases">
        <title>Genomic of Agaribacillus aureum.</title>
        <authorList>
            <person name="Wang G."/>
        </authorList>
    </citation>
    <scope>NUCLEOTIDE SEQUENCE</scope>
    <source>
        <strain evidence="9">BMA12</strain>
    </source>
</reference>
<dbReference type="Pfam" id="PF07980">
    <property type="entry name" value="SusD_RagB"/>
    <property type="match status" value="1"/>
</dbReference>
<dbReference type="Proteomes" id="UP001172083">
    <property type="component" value="Unassembled WGS sequence"/>
</dbReference>
<proteinExistence type="inferred from homology"/>
<keyword evidence="3 6" id="KW-0732">Signal</keyword>
<dbReference type="EMBL" id="JAUJEB010000003">
    <property type="protein sequence ID" value="MDN5213674.1"/>
    <property type="molecule type" value="Genomic_DNA"/>
</dbReference>
<gene>
    <name evidence="9" type="ORF">QQ020_16500</name>
</gene>
<dbReference type="InterPro" id="IPR011990">
    <property type="entry name" value="TPR-like_helical_dom_sf"/>
</dbReference>
<comment type="subcellular location">
    <subcellularLocation>
        <location evidence="1">Cell outer membrane</location>
    </subcellularLocation>
</comment>
<evidence type="ECO:0000256" key="1">
    <source>
        <dbReference type="ARBA" id="ARBA00004442"/>
    </source>
</evidence>
<dbReference type="InterPro" id="IPR033985">
    <property type="entry name" value="SusD-like_N"/>
</dbReference>
<comment type="caution">
    <text evidence="9">The sequence shown here is derived from an EMBL/GenBank/DDBJ whole genome shotgun (WGS) entry which is preliminary data.</text>
</comment>
<evidence type="ECO:0000256" key="5">
    <source>
        <dbReference type="ARBA" id="ARBA00023237"/>
    </source>
</evidence>
<keyword evidence="4" id="KW-0472">Membrane</keyword>
<evidence type="ECO:0000256" key="2">
    <source>
        <dbReference type="ARBA" id="ARBA00006275"/>
    </source>
</evidence>
<protein>
    <submittedName>
        <fullName evidence="9">RagB/SusD family nutrient uptake outer membrane protein</fullName>
    </submittedName>
</protein>
<dbReference type="CDD" id="cd08977">
    <property type="entry name" value="SusD"/>
    <property type="match status" value="1"/>
</dbReference>
<feature type="signal peptide" evidence="6">
    <location>
        <begin position="1"/>
        <end position="20"/>
    </location>
</feature>
<comment type="similarity">
    <text evidence="2">Belongs to the SusD family.</text>
</comment>
<evidence type="ECO:0000313" key="9">
    <source>
        <dbReference type="EMBL" id="MDN5213674.1"/>
    </source>
</evidence>
<feature type="domain" description="RagB/SusD" evidence="7">
    <location>
        <begin position="344"/>
        <end position="430"/>
    </location>
</feature>
<accession>A0ABT8L7E4</accession>
<dbReference type="RefSeq" id="WP_346759011.1">
    <property type="nucleotide sequence ID" value="NZ_JAUJEB010000003.1"/>
</dbReference>
<evidence type="ECO:0000256" key="3">
    <source>
        <dbReference type="ARBA" id="ARBA00022729"/>
    </source>
</evidence>
<feature type="domain" description="SusD-like N-terminal" evidence="8">
    <location>
        <begin position="84"/>
        <end position="226"/>
    </location>
</feature>
<evidence type="ECO:0000259" key="8">
    <source>
        <dbReference type="Pfam" id="PF14322"/>
    </source>
</evidence>